<evidence type="ECO:0000313" key="4">
    <source>
        <dbReference type="Proteomes" id="UP000321721"/>
    </source>
</evidence>
<dbReference type="Gene3D" id="3.40.50.300">
    <property type="entry name" value="P-loop containing nucleotide triphosphate hydrolases"/>
    <property type="match status" value="2"/>
</dbReference>
<dbReference type="PANTHER" id="PTHR47396">
    <property type="entry name" value="TYPE I RESTRICTION ENZYME ECOKI R PROTEIN"/>
    <property type="match status" value="1"/>
</dbReference>
<dbReference type="CDD" id="cd18799">
    <property type="entry name" value="SF2_C_EcoAI-like"/>
    <property type="match status" value="1"/>
</dbReference>
<feature type="domain" description="Helicase ATP-binding" evidence="1">
    <location>
        <begin position="30"/>
        <end position="182"/>
    </location>
</feature>
<keyword evidence="3" id="KW-0347">Helicase</keyword>
<evidence type="ECO:0000313" key="3">
    <source>
        <dbReference type="EMBL" id="TXB66129.1"/>
    </source>
</evidence>
<proteinExistence type="predicted"/>
<dbReference type="GO" id="GO:0005524">
    <property type="term" value="F:ATP binding"/>
    <property type="evidence" value="ECO:0007669"/>
    <property type="project" value="InterPro"/>
</dbReference>
<dbReference type="OrthoDB" id="9802848at2"/>
<dbReference type="Pfam" id="PF00271">
    <property type="entry name" value="Helicase_C"/>
    <property type="match status" value="1"/>
</dbReference>
<dbReference type="Pfam" id="PF04851">
    <property type="entry name" value="ResIII"/>
    <property type="match status" value="1"/>
</dbReference>
<keyword evidence="3" id="KW-0547">Nucleotide-binding</keyword>
<evidence type="ECO:0000259" key="1">
    <source>
        <dbReference type="PROSITE" id="PS51192"/>
    </source>
</evidence>
<dbReference type="GO" id="GO:0005829">
    <property type="term" value="C:cytosol"/>
    <property type="evidence" value="ECO:0007669"/>
    <property type="project" value="TreeGrafter"/>
</dbReference>
<dbReference type="GO" id="GO:0003677">
    <property type="term" value="F:DNA binding"/>
    <property type="evidence" value="ECO:0007669"/>
    <property type="project" value="InterPro"/>
</dbReference>
<dbReference type="InterPro" id="IPR006935">
    <property type="entry name" value="Helicase/UvrB_N"/>
</dbReference>
<dbReference type="InterPro" id="IPR027417">
    <property type="entry name" value="P-loop_NTPase"/>
</dbReference>
<name>A0A5C6RW53_9FLAO</name>
<keyword evidence="3" id="KW-0378">Hydrolase</keyword>
<dbReference type="InterPro" id="IPR001650">
    <property type="entry name" value="Helicase_C-like"/>
</dbReference>
<accession>A0A5C6RW53</accession>
<keyword evidence="3" id="KW-0067">ATP-binding</keyword>
<dbReference type="EMBL" id="VOOS01000002">
    <property type="protein sequence ID" value="TXB66129.1"/>
    <property type="molecule type" value="Genomic_DNA"/>
</dbReference>
<dbReference type="PROSITE" id="PS51194">
    <property type="entry name" value="HELICASE_CTER"/>
    <property type="match status" value="1"/>
</dbReference>
<dbReference type="PROSITE" id="PS51192">
    <property type="entry name" value="HELICASE_ATP_BIND_1"/>
    <property type="match status" value="1"/>
</dbReference>
<protein>
    <submittedName>
        <fullName evidence="3">DEAD/DEAH box helicase</fullName>
    </submittedName>
</protein>
<evidence type="ECO:0000259" key="2">
    <source>
        <dbReference type="PROSITE" id="PS51194"/>
    </source>
</evidence>
<sequence length="502" mass="58534">MEIEVSLMKKQKKELYDYQKKGLDKIFDALDRAPENHNLLYQLPTGGGKTVIFSEIARRFIEKKQKKVLILTHRIELYHQTSEMLHGFDVENKIINSKVKELPDQNDYMCFVAMVETLNNRLQDEKIDLENIGMVIIDEAHFNSFRKLFHYFKDCILLGVTATPLSSNVKLPMYENYDELIVGESIPYLVENGFLAKADTFCYDVGLSSLKIGANGDYTVRSSDLLYGDYPMLQKLLHAYEEKSVGKKTLIFNNGINTSLNVHDTFTKAGYEIKHLDNKNTPAERKEILEWFKETDDAILTSVGILTTGFDEPTVETIILNRATKSLTLYFQMIGRGSRILPNKDKFTILDLGNNVARFGAWNAEIDWHEIFRNPDFYLQNIVIDEEIERRFKYVMTDEIRAKFSKSENIDFDIEETYREVMRAGLRPKVVLERSIEQHSQMCLENSEDSNEARELAKLLKDDIAYRLRLYSYCICKSTDNYLKWLQEDYERKLSFSFSKKF</sequence>
<dbReference type="PANTHER" id="PTHR47396:SF1">
    <property type="entry name" value="ATP-DEPENDENT HELICASE IRC3-RELATED"/>
    <property type="match status" value="1"/>
</dbReference>
<dbReference type="GO" id="GO:0016787">
    <property type="term" value="F:hydrolase activity"/>
    <property type="evidence" value="ECO:0007669"/>
    <property type="project" value="InterPro"/>
</dbReference>
<dbReference type="AlphaFoldDB" id="A0A5C6RW53"/>
<gene>
    <name evidence="3" type="ORF">FRY74_06035</name>
</gene>
<dbReference type="SMART" id="SM00487">
    <property type="entry name" value="DEXDc"/>
    <property type="match status" value="1"/>
</dbReference>
<dbReference type="InterPro" id="IPR014001">
    <property type="entry name" value="Helicase_ATP-bd"/>
</dbReference>
<dbReference type="InterPro" id="IPR050742">
    <property type="entry name" value="Helicase_Restrict-Modif_Enz"/>
</dbReference>
<comment type="caution">
    <text evidence="3">The sequence shown here is derived from an EMBL/GenBank/DDBJ whole genome shotgun (WGS) entry which is preliminary data.</text>
</comment>
<dbReference type="GO" id="GO:0004386">
    <property type="term" value="F:helicase activity"/>
    <property type="evidence" value="ECO:0007669"/>
    <property type="project" value="UniProtKB-KW"/>
</dbReference>
<reference evidence="3 4" key="1">
    <citation type="submission" date="2019-08" db="EMBL/GenBank/DDBJ databases">
        <title>Genome of Vicingus serpentipes NCIMB 15042.</title>
        <authorList>
            <person name="Bowman J.P."/>
        </authorList>
    </citation>
    <scope>NUCLEOTIDE SEQUENCE [LARGE SCALE GENOMIC DNA]</scope>
    <source>
        <strain evidence="3 4">NCIMB 15042</strain>
    </source>
</reference>
<dbReference type="Proteomes" id="UP000321721">
    <property type="component" value="Unassembled WGS sequence"/>
</dbReference>
<feature type="domain" description="Helicase C-terminal" evidence="2">
    <location>
        <begin position="232"/>
        <end position="418"/>
    </location>
</feature>
<dbReference type="SUPFAM" id="SSF52540">
    <property type="entry name" value="P-loop containing nucleoside triphosphate hydrolases"/>
    <property type="match status" value="1"/>
</dbReference>
<keyword evidence="4" id="KW-1185">Reference proteome</keyword>
<dbReference type="SMART" id="SM00490">
    <property type="entry name" value="HELICc"/>
    <property type="match status" value="1"/>
</dbReference>
<organism evidence="3 4">
    <name type="scientific">Vicingus serpentipes</name>
    <dbReference type="NCBI Taxonomy" id="1926625"/>
    <lineage>
        <taxon>Bacteria</taxon>
        <taxon>Pseudomonadati</taxon>
        <taxon>Bacteroidota</taxon>
        <taxon>Flavobacteriia</taxon>
        <taxon>Flavobacteriales</taxon>
        <taxon>Vicingaceae</taxon>
        <taxon>Vicingus</taxon>
    </lineage>
</organism>